<comment type="pathway">
    <text evidence="10">Lipid metabolism; phospholipid metabolism.</text>
</comment>
<dbReference type="AlphaFoldDB" id="A0A921G2L1"/>
<evidence type="ECO:0000256" key="4">
    <source>
        <dbReference type="ARBA" id="ARBA00022692"/>
    </source>
</evidence>
<keyword evidence="8 10" id="KW-0594">Phospholipid biosynthesis</keyword>
<organism evidence="11 12">
    <name type="scientific">Sporosarcina psychrophila</name>
    <name type="common">Bacillus psychrophilus</name>
    <dbReference type="NCBI Taxonomy" id="1476"/>
    <lineage>
        <taxon>Bacteria</taxon>
        <taxon>Bacillati</taxon>
        <taxon>Bacillota</taxon>
        <taxon>Bacilli</taxon>
        <taxon>Bacillales</taxon>
        <taxon>Caryophanaceae</taxon>
        <taxon>Sporosarcina</taxon>
    </lineage>
</organism>
<dbReference type="NCBIfam" id="TIGR00023">
    <property type="entry name" value="glycerol-3-phosphate 1-O-acyltransferase PlsY"/>
    <property type="match status" value="1"/>
</dbReference>
<dbReference type="InterPro" id="IPR003811">
    <property type="entry name" value="G3P_acylTferase_PlsY"/>
</dbReference>
<dbReference type="PANTHER" id="PTHR30309:SF0">
    <property type="entry name" value="GLYCEROL-3-PHOSPHATE ACYLTRANSFERASE-RELATED"/>
    <property type="match status" value="1"/>
</dbReference>
<dbReference type="HAMAP" id="MF_01043">
    <property type="entry name" value="PlsY"/>
    <property type="match status" value="1"/>
</dbReference>
<dbReference type="PANTHER" id="PTHR30309">
    <property type="entry name" value="INNER MEMBRANE PROTEIN YGIH"/>
    <property type="match status" value="1"/>
</dbReference>
<evidence type="ECO:0000313" key="11">
    <source>
        <dbReference type="EMBL" id="HJF33741.1"/>
    </source>
</evidence>
<comment type="subcellular location">
    <subcellularLocation>
        <location evidence="10">Cell membrane</location>
        <topology evidence="10">Multi-pass membrane protein</topology>
    </subcellularLocation>
</comment>
<keyword evidence="6 10" id="KW-0443">Lipid metabolism</keyword>
<protein>
    <recommendedName>
        <fullName evidence="10">Glycerol-3-phosphate acyltransferase</fullName>
    </recommendedName>
    <alternativeName>
        <fullName evidence="10">Acyl-PO4 G3P acyltransferase</fullName>
    </alternativeName>
    <alternativeName>
        <fullName evidence="10">Acyl-phosphate--glycerol-3-phosphate acyltransferase</fullName>
    </alternativeName>
    <alternativeName>
        <fullName evidence="10">G3P acyltransferase</fullName>
        <shortName evidence="10">GPAT</shortName>
        <ecNumber evidence="10">2.3.1.275</ecNumber>
    </alternativeName>
    <alternativeName>
        <fullName evidence="10">Lysophosphatidic acid synthase</fullName>
        <shortName evidence="10">LPA synthase</shortName>
    </alternativeName>
</protein>
<dbReference type="EC" id="2.3.1.275" evidence="10"/>
<sequence>MELIILLLIAYVIGSIPSALWVGKLFYKTDIREHGSGNLGGTNTFRVLGKTAGLTVTILDILKGTAAALLPLLPIFDSVSVHPLIPGVLAVVGHMYPVFAHFKGGKAVATSGGVLLAYEWPVFILVLITFFVALKVTKMVSLSSMIVSVVGFLYSIYYYFRTGDIYLMVMIGLFGAFIFYRHRANIGRIKAGTEPKVKWL</sequence>
<comment type="subunit">
    <text evidence="10">Probably interacts with PlsX.</text>
</comment>
<evidence type="ECO:0000256" key="1">
    <source>
        <dbReference type="ARBA" id="ARBA00022475"/>
    </source>
</evidence>
<evidence type="ECO:0000256" key="6">
    <source>
        <dbReference type="ARBA" id="ARBA00023098"/>
    </source>
</evidence>
<evidence type="ECO:0000256" key="3">
    <source>
        <dbReference type="ARBA" id="ARBA00022679"/>
    </source>
</evidence>
<keyword evidence="1 10" id="KW-1003">Cell membrane</keyword>
<dbReference type="EMBL" id="DYWT01000277">
    <property type="protein sequence ID" value="HJF33741.1"/>
    <property type="molecule type" value="Genomic_DNA"/>
</dbReference>
<comment type="catalytic activity">
    <reaction evidence="10">
        <text>an acyl phosphate + sn-glycerol 3-phosphate = a 1-acyl-sn-glycero-3-phosphate + phosphate</text>
        <dbReference type="Rhea" id="RHEA:34075"/>
        <dbReference type="ChEBI" id="CHEBI:43474"/>
        <dbReference type="ChEBI" id="CHEBI:57597"/>
        <dbReference type="ChEBI" id="CHEBI:57970"/>
        <dbReference type="ChEBI" id="CHEBI:59918"/>
        <dbReference type="EC" id="2.3.1.275"/>
    </reaction>
</comment>
<dbReference type="GO" id="GO:0008654">
    <property type="term" value="P:phospholipid biosynthetic process"/>
    <property type="evidence" value="ECO:0007669"/>
    <property type="project" value="UniProtKB-UniRule"/>
</dbReference>
<keyword evidence="9 10" id="KW-1208">Phospholipid metabolism</keyword>
<dbReference type="SMART" id="SM01207">
    <property type="entry name" value="G3P_acyltransf"/>
    <property type="match status" value="1"/>
</dbReference>
<keyword evidence="2 10" id="KW-0444">Lipid biosynthesis</keyword>
<feature type="transmembrane region" description="Helical" evidence="10">
    <location>
        <begin position="140"/>
        <end position="159"/>
    </location>
</feature>
<evidence type="ECO:0000313" key="12">
    <source>
        <dbReference type="Proteomes" id="UP000698173"/>
    </source>
</evidence>
<evidence type="ECO:0000256" key="10">
    <source>
        <dbReference type="HAMAP-Rule" id="MF_01043"/>
    </source>
</evidence>
<evidence type="ECO:0000256" key="8">
    <source>
        <dbReference type="ARBA" id="ARBA00023209"/>
    </source>
</evidence>
<evidence type="ECO:0000256" key="9">
    <source>
        <dbReference type="ARBA" id="ARBA00023264"/>
    </source>
</evidence>
<gene>
    <name evidence="10 11" type="primary">plsY</name>
    <name evidence="11" type="ORF">K8V56_18400</name>
</gene>
<dbReference type="GO" id="GO:0005886">
    <property type="term" value="C:plasma membrane"/>
    <property type="evidence" value="ECO:0007669"/>
    <property type="project" value="UniProtKB-SubCell"/>
</dbReference>
<evidence type="ECO:0000256" key="2">
    <source>
        <dbReference type="ARBA" id="ARBA00022516"/>
    </source>
</evidence>
<keyword evidence="5 10" id="KW-1133">Transmembrane helix</keyword>
<name>A0A921G2L1_SPOPS</name>
<dbReference type="Proteomes" id="UP000698173">
    <property type="component" value="Unassembled WGS sequence"/>
</dbReference>
<keyword evidence="7 10" id="KW-0472">Membrane</keyword>
<evidence type="ECO:0000256" key="7">
    <source>
        <dbReference type="ARBA" id="ARBA00023136"/>
    </source>
</evidence>
<feature type="transmembrane region" description="Helical" evidence="10">
    <location>
        <begin position="52"/>
        <end position="72"/>
    </location>
</feature>
<dbReference type="GO" id="GO:0043772">
    <property type="term" value="F:acyl-phosphate glycerol-3-phosphate acyltransferase activity"/>
    <property type="evidence" value="ECO:0007669"/>
    <property type="project" value="UniProtKB-UniRule"/>
</dbReference>
<comment type="caution">
    <text evidence="11">The sequence shown here is derived from an EMBL/GenBank/DDBJ whole genome shotgun (WGS) entry which is preliminary data.</text>
</comment>
<keyword evidence="11" id="KW-0012">Acyltransferase</keyword>
<feature type="transmembrane region" description="Helical" evidence="10">
    <location>
        <begin position="165"/>
        <end position="180"/>
    </location>
</feature>
<comment type="function">
    <text evidence="10">Catalyzes the transfer of an acyl group from acyl-phosphate (acyl-PO(4)) to glycerol-3-phosphate (G3P) to form lysophosphatidic acid (LPA). This enzyme utilizes acyl-phosphate as fatty acyl donor, but not acyl-CoA or acyl-ACP.</text>
</comment>
<accession>A0A921G2L1</accession>
<reference evidence="11" key="1">
    <citation type="journal article" date="2021" name="PeerJ">
        <title>Extensive microbial diversity within the chicken gut microbiome revealed by metagenomics and culture.</title>
        <authorList>
            <person name="Gilroy R."/>
            <person name="Ravi A."/>
            <person name="Getino M."/>
            <person name="Pursley I."/>
            <person name="Horton D.L."/>
            <person name="Alikhan N.F."/>
            <person name="Baker D."/>
            <person name="Gharbi K."/>
            <person name="Hall N."/>
            <person name="Watson M."/>
            <person name="Adriaenssens E.M."/>
            <person name="Foster-Nyarko E."/>
            <person name="Jarju S."/>
            <person name="Secka A."/>
            <person name="Antonio M."/>
            <person name="Oren A."/>
            <person name="Chaudhuri R.R."/>
            <person name="La Ragione R."/>
            <person name="Hildebrand F."/>
            <person name="Pallen M.J."/>
        </authorList>
    </citation>
    <scope>NUCLEOTIDE SEQUENCE</scope>
    <source>
        <strain evidence="11">CHK171-7178</strain>
    </source>
</reference>
<keyword evidence="4 10" id="KW-0812">Transmembrane</keyword>
<feature type="transmembrane region" description="Helical" evidence="10">
    <location>
        <begin position="84"/>
        <end position="102"/>
    </location>
</feature>
<feature type="transmembrane region" description="Helical" evidence="10">
    <location>
        <begin position="114"/>
        <end position="133"/>
    </location>
</feature>
<proteinExistence type="inferred from homology"/>
<evidence type="ECO:0000256" key="5">
    <source>
        <dbReference type="ARBA" id="ARBA00022989"/>
    </source>
</evidence>
<reference evidence="11" key="2">
    <citation type="submission" date="2021-09" db="EMBL/GenBank/DDBJ databases">
        <authorList>
            <person name="Gilroy R."/>
        </authorList>
    </citation>
    <scope>NUCLEOTIDE SEQUENCE</scope>
    <source>
        <strain evidence="11">CHK171-7178</strain>
    </source>
</reference>
<keyword evidence="3 10" id="KW-0808">Transferase</keyword>
<dbReference type="Pfam" id="PF02660">
    <property type="entry name" value="G3P_acyltransf"/>
    <property type="match status" value="1"/>
</dbReference>
<comment type="similarity">
    <text evidence="10">Belongs to the PlsY family.</text>
</comment>